<gene>
    <name evidence="5" type="ORF">D1832_03680</name>
    <name evidence="4" type="ORF">FV141_08400</name>
</gene>
<dbReference type="PANTHER" id="PTHR48100">
    <property type="entry name" value="BROAD-SPECIFICITY PHOSPHATASE YOR283W-RELATED"/>
    <property type="match status" value="1"/>
</dbReference>
<feature type="binding site" evidence="2">
    <location>
        <begin position="16"/>
        <end position="23"/>
    </location>
    <ligand>
        <name>substrate</name>
    </ligand>
</feature>
<dbReference type="Gene3D" id="3.40.50.1240">
    <property type="entry name" value="Phosphoglycerate mutase-like"/>
    <property type="match status" value="1"/>
</dbReference>
<dbReference type="GO" id="GO:0016791">
    <property type="term" value="F:phosphatase activity"/>
    <property type="evidence" value="ECO:0007669"/>
    <property type="project" value="TreeGrafter"/>
</dbReference>
<proteinExistence type="predicted"/>
<protein>
    <submittedName>
        <fullName evidence="5">Histidine phosphatase family protein</fullName>
    </submittedName>
</protein>
<dbReference type="AlphaFoldDB" id="A0A417Z8W8"/>
<dbReference type="PANTHER" id="PTHR48100:SF62">
    <property type="entry name" value="GLUCOSYL-3-PHOSPHOGLYCERATE PHOSPHATASE"/>
    <property type="match status" value="1"/>
</dbReference>
<name>A0A417Z8W8_9MICO</name>
<dbReference type="PROSITE" id="PS00175">
    <property type="entry name" value="PG_MUTASE"/>
    <property type="match status" value="1"/>
</dbReference>
<feature type="binding site" evidence="2">
    <location>
        <position position="67"/>
    </location>
    <ligand>
        <name>substrate</name>
    </ligand>
</feature>
<dbReference type="EMBL" id="QWLM01000003">
    <property type="protein sequence ID" value="RHW47099.1"/>
    <property type="molecule type" value="Genomic_DNA"/>
</dbReference>
<sequence length="221" mass="23682">MVAPLDGPLRRAILLRHGQTAWNLEKRWQGRTDIALDATGLAQAERAAEVLVRDASIVSLTYSPLRRAAQTAAVLKGAFDLRGRPLRRRSDERLVEIDTGQWSTMLHSEVHDAYPEESAALARGEDIPRGVHGESMADVAARVRPAFDEATAPLAAGESALLVLHGAAMRALAADAVCLTHGQVAHTFTAIGNCRWIVLVGDDSGSWRVEQWNAGAGAAAP</sequence>
<keyword evidence="7" id="KW-1185">Reference proteome</keyword>
<dbReference type="Pfam" id="PF00300">
    <property type="entry name" value="His_Phos_1"/>
    <property type="match status" value="1"/>
</dbReference>
<organism evidence="5 6">
    <name type="scientific">Dermacoccus abyssi</name>
    <dbReference type="NCBI Taxonomy" id="322596"/>
    <lineage>
        <taxon>Bacteria</taxon>
        <taxon>Bacillati</taxon>
        <taxon>Actinomycetota</taxon>
        <taxon>Actinomycetes</taxon>
        <taxon>Micrococcales</taxon>
        <taxon>Dermacoccaceae</taxon>
        <taxon>Dermacoccus</taxon>
    </lineage>
</organism>
<dbReference type="SMART" id="SM00855">
    <property type="entry name" value="PGAM"/>
    <property type="match status" value="1"/>
</dbReference>
<dbReference type="CDD" id="cd07067">
    <property type="entry name" value="HP_PGM_like"/>
    <property type="match status" value="1"/>
</dbReference>
<evidence type="ECO:0000256" key="3">
    <source>
        <dbReference type="PIRSR" id="PIRSR613078-3"/>
    </source>
</evidence>
<reference evidence="4 7" key="2">
    <citation type="submission" date="2019-08" db="EMBL/GenBank/DDBJ databases">
        <title>Dermacoccus abyssi strain HZAU 226, whole genome Nanopore sequencing project.</title>
        <authorList>
            <person name="Guo A."/>
            <person name="Zhang X."/>
            <person name="Ruan Y."/>
            <person name="Liu W."/>
            <person name="Chen Q."/>
            <person name="Gu L."/>
        </authorList>
    </citation>
    <scope>NUCLEOTIDE SEQUENCE [LARGE SCALE GENOMIC DNA]</scope>
    <source>
        <strain evidence="4 7">HZAU 226</strain>
    </source>
</reference>
<dbReference type="SUPFAM" id="SSF53254">
    <property type="entry name" value="Phosphoglycerate mutase-like"/>
    <property type="match status" value="1"/>
</dbReference>
<evidence type="ECO:0000313" key="6">
    <source>
        <dbReference type="Proteomes" id="UP000285376"/>
    </source>
</evidence>
<dbReference type="InterPro" id="IPR029033">
    <property type="entry name" value="His_PPase_superfam"/>
</dbReference>
<dbReference type="Proteomes" id="UP000285376">
    <property type="component" value="Unassembled WGS sequence"/>
</dbReference>
<evidence type="ECO:0000313" key="5">
    <source>
        <dbReference type="EMBL" id="RHW47099.1"/>
    </source>
</evidence>
<evidence type="ECO:0000313" key="7">
    <source>
        <dbReference type="Proteomes" id="UP000323565"/>
    </source>
</evidence>
<dbReference type="GO" id="GO:0005737">
    <property type="term" value="C:cytoplasm"/>
    <property type="evidence" value="ECO:0007669"/>
    <property type="project" value="TreeGrafter"/>
</dbReference>
<dbReference type="InterPro" id="IPR013078">
    <property type="entry name" value="His_Pase_superF_clade-1"/>
</dbReference>
<feature type="site" description="Transition state stabilizer" evidence="3">
    <location>
        <position position="165"/>
    </location>
</feature>
<dbReference type="Proteomes" id="UP000323565">
    <property type="component" value="Chromosome"/>
</dbReference>
<dbReference type="EMBL" id="CP043031">
    <property type="protein sequence ID" value="QEH93537.1"/>
    <property type="molecule type" value="Genomic_DNA"/>
</dbReference>
<dbReference type="InterPro" id="IPR050275">
    <property type="entry name" value="PGM_Phosphatase"/>
</dbReference>
<evidence type="ECO:0000256" key="2">
    <source>
        <dbReference type="PIRSR" id="PIRSR613078-2"/>
    </source>
</evidence>
<feature type="active site" description="Tele-phosphohistidine intermediate" evidence="1">
    <location>
        <position position="17"/>
    </location>
</feature>
<dbReference type="RefSeq" id="WP_118912666.1">
    <property type="nucleotide sequence ID" value="NZ_CBCRVH010000006.1"/>
</dbReference>
<evidence type="ECO:0000256" key="1">
    <source>
        <dbReference type="PIRSR" id="PIRSR613078-1"/>
    </source>
</evidence>
<reference evidence="5 6" key="1">
    <citation type="submission" date="2018-08" db="EMBL/GenBank/DDBJ databases">
        <title>Whole genome sequence analysis of Dermacoccus abyssi bacteria isolated from Deep Mariana trench Micromonospora spp reveals genes involved in the environmental adaptation and production of secondary metabolites.</title>
        <authorList>
            <person name="Abdel-Mageed W.M."/>
            <person name="Lehri B."/>
            <person name="Nouioui I."/>
            <person name="Goodfellow I."/>
            <person name="Jaspars M."/>
            <person name="Karlyshev A."/>
        </authorList>
    </citation>
    <scope>NUCLEOTIDE SEQUENCE [LARGE SCALE GENOMIC DNA]</scope>
    <source>
        <strain evidence="5 6">MT1.1</strain>
    </source>
</reference>
<dbReference type="InterPro" id="IPR001345">
    <property type="entry name" value="PG/BPGM_mutase_AS"/>
</dbReference>
<feature type="active site" description="Proton donor/acceptor" evidence="1">
    <location>
        <position position="96"/>
    </location>
</feature>
<evidence type="ECO:0000313" key="4">
    <source>
        <dbReference type="EMBL" id="QEH93537.1"/>
    </source>
</evidence>
<accession>A0A417Z8W8</accession>